<gene>
    <name evidence="2" type="ORF">BDV28DRAFT_133630</name>
</gene>
<protein>
    <submittedName>
        <fullName evidence="2">Uncharacterized protein</fullName>
    </submittedName>
</protein>
<dbReference type="EMBL" id="ML739105">
    <property type="protein sequence ID" value="KAE8353183.1"/>
    <property type="molecule type" value="Genomic_DNA"/>
</dbReference>
<feature type="transmembrane region" description="Helical" evidence="1">
    <location>
        <begin position="21"/>
        <end position="44"/>
    </location>
</feature>
<keyword evidence="1" id="KW-1133">Transmembrane helix</keyword>
<sequence length="65" mass="7288">MRKESSSQPEKERIVRSSCDTCGIFSNIIPMSLYNFSLLLELILSTDKPLDSTSYSAGRQGTTHF</sequence>
<evidence type="ECO:0000313" key="2">
    <source>
        <dbReference type="EMBL" id="KAE8353183.1"/>
    </source>
</evidence>
<keyword evidence="1" id="KW-0472">Membrane</keyword>
<dbReference type="AlphaFoldDB" id="A0A5N6Z7M7"/>
<dbReference type="Proteomes" id="UP000327118">
    <property type="component" value="Unassembled WGS sequence"/>
</dbReference>
<reference evidence="3" key="1">
    <citation type="submission" date="2019-04" db="EMBL/GenBank/DDBJ databases">
        <title>Friends and foes A comparative genomics studyof 23 Aspergillus species from section Flavi.</title>
        <authorList>
            <consortium name="DOE Joint Genome Institute"/>
            <person name="Kjaerbolling I."/>
            <person name="Vesth T."/>
            <person name="Frisvad J.C."/>
            <person name="Nybo J.L."/>
            <person name="Theobald S."/>
            <person name="Kildgaard S."/>
            <person name="Isbrandt T."/>
            <person name="Kuo A."/>
            <person name="Sato A."/>
            <person name="Lyhne E.K."/>
            <person name="Kogle M.E."/>
            <person name="Wiebenga A."/>
            <person name="Kun R.S."/>
            <person name="Lubbers R.J."/>
            <person name="Makela M.R."/>
            <person name="Barry K."/>
            <person name="Chovatia M."/>
            <person name="Clum A."/>
            <person name="Daum C."/>
            <person name="Haridas S."/>
            <person name="He G."/>
            <person name="LaButti K."/>
            <person name="Lipzen A."/>
            <person name="Mondo S."/>
            <person name="Riley R."/>
            <person name="Salamov A."/>
            <person name="Simmons B.A."/>
            <person name="Magnuson J.K."/>
            <person name="Henrissat B."/>
            <person name="Mortensen U.H."/>
            <person name="Larsen T.O."/>
            <person name="Devries R.P."/>
            <person name="Grigoriev I.V."/>
            <person name="Machida M."/>
            <person name="Baker S.E."/>
            <person name="Andersen M.R."/>
        </authorList>
    </citation>
    <scope>NUCLEOTIDE SEQUENCE [LARGE SCALE GENOMIC DNA]</scope>
    <source>
        <strain evidence="3">CBS 553.77</strain>
    </source>
</reference>
<name>A0A5N6Z7M7_9EURO</name>
<evidence type="ECO:0000313" key="3">
    <source>
        <dbReference type="Proteomes" id="UP000327118"/>
    </source>
</evidence>
<evidence type="ECO:0000256" key="1">
    <source>
        <dbReference type="SAM" id="Phobius"/>
    </source>
</evidence>
<keyword evidence="3" id="KW-1185">Reference proteome</keyword>
<accession>A0A5N6Z7M7</accession>
<organism evidence="2 3">
    <name type="scientific">Aspergillus coremiiformis</name>
    <dbReference type="NCBI Taxonomy" id="138285"/>
    <lineage>
        <taxon>Eukaryota</taxon>
        <taxon>Fungi</taxon>
        <taxon>Dikarya</taxon>
        <taxon>Ascomycota</taxon>
        <taxon>Pezizomycotina</taxon>
        <taxon>Eurotiomycetes</taxon>
        <taxon>Eurotiomycetidae</taxon>
        <taxon>Eurotiales</taxon>
        <taxon>Aspergillaceae</taxon>
        <taxon>Aspergillus</taxon>
        <taxon>Aspergillus subgen. Circumdati</taxon>
    </lineage>
</organism>
<proteinExistence type="predicted"/>
<keyword evidence="1" id="KW-0812">Transmembrane</keyword>